<reference evidence="1" key="1">
    <citation type="submission" date="2021-05" db="EMBL/GenBank/DDBJ databases">
        <authorList>
            <person name="Pan Q."/>
            <person name="Jouanno E."/>
            <person name="Zahm M."/>
            <person name="Klopp C."/>
            <person name="Cabau C."/>
            <person name="Louis A."/>
            <person name="Berthelot C."/>
            <person name="Parey E."/>
            <person name="Roest Crollius H."/>
            <person name="Montfort J."/>
            <person name="Robinson-Rechavi M."/>
            <person name="Bouchez O."/>
            <person name="Lampietro C."/>
            <person name="Lopez Roques C."/>
            <person name="Donnadieu C."/>
            <person name="Postlethwait J."/>
            <person name="Bobe J."/>
            <person name="Dillon D."/>
            <person name="Chandos A."/>
            <person name="von Hippel F."/>
            <person name="Guiguen Y."/>
        </authorList>
    </citation>
    <scope>NUCLEOTIDE SEQUENCE</scope>
    <source>
        <strain evidence="1">YG-Jan2019</strain>
    </source>
</reference>
<protein>
    <submittedName>
        <fullName evidence="1">Uncharacterized protein</fullName>
    </submittedName>
</protein>
<organism evidence="1 2">
    <name type="scientific">Dallia pectoralis</name>
    <name type="common">Alaska blackfish</name>
    <dbReference type="NCBI Taxonomy" id="75939"/>
    <lineage>
        <taxon>Eukaryota</taxon>
        <taxon>Metazoa</taxon>
        <taxon>Chordata</taxon>
        <taxon>Craniata</taxon>
        <taxon>Vertebrata</taxon>
        <taxon>Euteleostomi</taxon>
        <taxon>Actinopterygii</taxon>
        <taxon>Neopterygii</taxon>
        <taxon>Teleostei</taxon>
        <taxon>Protacanthopterygii</taxon>
        <taxon>Esociformes</taxon>
        <taxon>Umbridae</taxon>
        <taxon>Dallia</taxon>
    </lineage>
</organism>
<dbReference type="Proteomes" id="UP001157502">
    <property type="component" value="Chromosome 16"/>
</dbReference>
<keyword evidence="2" id="KW-1185">Reference proteome</keyword>
<sequence length="2798" mass="320469">MELNNLLEAHNLYLGCDLCCKPESEITYTLNNIQEHDCTGAVLLARQKQGTVKWRLVSHPPLFPNPQRYSKCTHYTEELGCTQHKRGCTFARSTEEAAVWTFLKQTESHCFELASWLRKERSPPLEKSLSLKGNIERQFPGMFMELCETCFHLNPQFISNRDNSKCNSRHKHSWKATLVLRQQKTPLYLEVRPLPNLPVTKTGPWRFCRYLETGEQCRNGAHRCWFAHNKAEMAVWTAEDQGLVRSELLANVRRRRRSSVDPPLRIFGCKVCIVSFPSWGGFQNHLNTMDHINRTNDFNNVTKAEWKCREPPQTNKAYKLCERASTCEFGSNCVDAHSAAELQEWRARDRTQRKTLIAAEEQGLLSYQNNLWREYRESGNKEEIISDTVSGVKVNSDKDLIISCSNENVPLRWKLNIQSERLLAHVALLKQEPGASFSLEGNIPEPCTYSKGEHFCSSDMTYDITVSFKSIQPGLYEQWLVLDFDMRPVLRQKLKVTVGQQSSLNPEEPPEDLGIISQNLERWHQWNRVIIPCLDKTEAEEELLNEYKPPQISFQYEPLNVDSTPMNRENYKDRMHSFLYSEELAEHKVVSRLNVRGTITLSATLDNVDFGMKIAPPGGLFCAISVPYTLTPNTPEGWMLRRNVQSALIAPVSSDDENTKVYEAIILRDATSENTMHLQLSKRCCSDLQLQESETREIEVQFQLNRLMFCEMHKAIDLLPNTERVLPDFRNCTIPVNNILIPTINAKQQRAINFIVGESDWRKSVAPLLIYGPFGTGKTFTLFTAARELIQQSDTRILICTHTNSSADLYVKHHFHPYIISGHHKMKLLRIKENKQGVPVNATDEITRQYCLLSEDGQFFLPPDKTALDGHRVVIATTAMARQFYGLKLPVGYFTHILIDEASQMLECEALMPLGLAGPFTQVVLAGDHMQMGPKLFSVDDRQRSNHTLLNRLFHYYQGQESRTALRSRIIFNENYRSTKEIVDFVSINFYVGKSDVIKAVGDVPGHPESHALRFHHVRGEAHLEKTSMSWFNMEEAACVVTIVQNLLRDWPLVWGILDQSSICVLSEGYQVTTIRKELRKIRLGRVTVENIANVQGKQFRVIVLTAVQTRNSLDSSDSPCVELFNDARVLNTAMTRAQSQVVAVGDAAALCYFGTSSRIWRNYIDHCIGNHSATLTEEDLMQEIQEISRMVQRDKEDSDSESTVSEIPDVDDPILKELLDEGQDVRITVTAEGLLGITRGEAIVNPLDGFQMTNRDIAPRPASQRDLGIYKRCHLVMERYDLGYAIPIEEPSLRISIKGRKNIGRSFPGDQVSVEILDSKCQPPSGKVLDVVKASNSKLFVCTIDIHDLQVMTPINIRISKIYTPFWKDKPNYVAVRKIDDLRIEKFVKINEESRRNNIFVVKVLMWREKFRLPLGVVVKVLPKVTSLETGLDVLDIEYQLARDPPVENDEKILKELDTDTQSRMDYQELTTFTIDPAHSKDLDDAISVRDLGSRYEIGVHIADVASLVTKGSQLDRVAQQNGTSFYPPENEPVYMFPVCLSTNHFSLLPGRKRNAISLMLEIDKETDRIERRTFQLSVIKSDRKFSYEEAENIIQNSADSNGQYDRLEGCLIKAFHFSEVHRKDRKLEDWCYKSPDDDVTVGKRRSHAMVEELMVMYNHAVTELLLKDAKTVGCTPVRCQDKPDTQKLRQLKEKYGSWIPLTIHFGHCVNQPVDIDDNQRTLETEAEKEKHPGGVVQTPETFSLLTSIWRSIKSAHSQQDVHRIVDLIATDDIHPQLLPLILEFRKTIHRAHVLCSNSTYLSKVGHHDLQLDSYTWASSPIRRYIDVIVQRLVHLVLDGKTVNYNSVEIELSCLSFSERTDKQKVYERTSLCLRLASLLNNQNARKLAFVIEASRVGKGLQVYFPLARNSMPDAIPIMYRDLQLTDLPEYDEHDNRMVLKWKRRVYSLTNEHVHDELQHQGRNPFVISVPVDMWERTVSALKQDDWAGVFKSLHDISSHVDRRQPLGSKRLHHAKTPGANQNPEHYVEMQLKVKPGETLEVQLGSDTQRGLLVPVVQMLIVRNKFEICLQHSKDPTQCFSKYATHSSKQTYATYMEYQKIWKPLCEMESASNAVSENESIVLEDVPLTWEPAQKDRQLRGFFRLPLEKMKQWAIEFGLRHSFLCIRMRYLPEAESQRNDDCEHGDFNDIPALIWVAHGITTQVTDEEEAKILSYVQIDFRINHLSFAKIPTRVFRKDTRFTVELISKLLPDVRKEAAITNLTQANQLVKNIALGWRTNFAPVQKKQTIARFEIEGHTSVKFPDLNNSQTKAIREALDNQFTLIQGPPGTGKTVVGVHIVYWFFQQNLNVPTRLRQRAEDGSLKKRSILYCGPSNKSVDVVAGQLLKLREVLKPLRVYSEQMEMLEFPYPGSILRLSRRSVRDERTNRELRPITLHHLIRTPDNQFSREIIYFDQRIQMEEELTDEEIIRYKSILSKARQHELKRHDVILCTCTAAANPNFSKWLDLKQIIVDECAMATEPEVFIPLVTHKPEQIVLLGDHKQLQPITSSDLAARLGMRKSLFERYMEKALMLDTQYRMHERISEFPSMEFYKGMLKTGVSRKPSVLLAQPKHPTPILFGHVDGKETSLVVNTDRGNENSKANVAEAREAVRIASLLIGQARVAQSDIAILTPYNAQVAEVNESLSRKGMPNVTVCTITKSQGSEWRYVILSTVRSCPKSDIDPEPTKAWLTRKLGFIIDPNQVNVGITRAQEGLCIIGNRDLLLCSSLWRKLLSHYQQYGCVLDSAADIQVQNTRR</sequence>
<accession>A0ACC2G7I5</accession>
<proteinExistence type="predicted"/>
<evidence type="ECO:0000313" key="1">
    <source>
        <dbReference type="EMBL" id="KAJ7999581.1"/>
    </source>
</evidence>
<evidence type="ECO:0000313" key="2">
    <source>
        <dbReference type="Proteomes" id="UP001157502"/>
    </source>
</evidence>
<name>A0ACC2G7I5_DALPE</name>
<comment type="caution">
    <text evidence="1">The sequence shown here is derived from an EMBL/GenBank/DDBJ whole genome shotgun (WGS) entry which is preliminary data.</text>
</comment>
<gene>
    <name evidence="1" type="ORF">DPEC_G00195900</name>
</gene>
<dbReference type="EMBL" id="CM055743">
    <property type="protein sequence ID" value="KAJ7999581.1"/>
    <property type="molecule type" value="Genomic_DNA"/>
</dbReference>